<keyword evidence="1" id="KW-0479">Metal-binding</keyword>
<keyword evidence="2" id="KW-0808">Transferase</keyword>
<dbReference type="InterPro" id="IPR005493">
    <property type="entry name" value="RraA/RraA-like"/>
</dbReference>
<protein>
    <submittedName>
        <fullName evidence="2">Acyltransferase</fullName>
    </submittedName>
</protein>
<proteinExistence type="predicted"/>
<evidence type="ECO:0000313" key="2">
    <source>
        <dbReference type="EMBL" id="BDW86369.1"/>
    </source>
</evidence>
<evidence type="ECO:0000256" key="1">
    <source>
        <dbReference type="PIRSR" id="PIRSR605493-1"/>
    </source>
</evidence>
<feature type="binding site" evidence="1">
    <location>
        <position position="132"/>
    </location>
    <ligand>
        <name>Mg(2+)</name>
        <dbReference type="ChEBI" id="CHEBI:18420"/>
    </ligand>
</feature>
<dbReference type="SUPFAM" id="SSF89562">
    <property type="entry name" value="RraA-like"/>
    <property type="match status" value="1"/>
</dbReference>
<dbReference type="KEGG" id="rmai:MACH21_25460"/>
<feature type="binding site" evidence="1">
    <location>
        <position position="131"/>
    </location>
    <ligand>
        <name>substrate</name>
    </ligand>
</feature>
<gene>
    <name evidence="2" type="ORF">MACH21_25460</name>
</gene>
<dbReference type="CDD" id="cd16841">
    <property type="entry name" value="RraA_family"/>
    <property type="match status" value="1"/>
</dbReference>
<evidence type="ECO:0000313" key="3">
    <source>
        <dbReference type="Proteomes" id="UP001337723"/>
    </source>
</evidence>
<name>A0AA48KJP1_9RHOB</name>
<keyword evidence="1" id="KW-0460">Magnesium</keyword>
<reference evidence="2 3" key="1">
    <citation type="submission" date="2023-01" db="EMBL/GenBank/DDBJ databases">
        <title>Complete genome sequence of Roseicyclus marinus strain Dej080120_10.</title>
        <authorList>
            <person name="Ueki S."/>
            <person name="Maruyama F."/>
        </authorList>
    </citation>
    <scope>NUCLEOTIDE SEQUENCE [LARGE SCALE GENOMIC DNA]</scope>
    <source>
        <strain evidence="2 3">Dej080120_10</strain>
    </source>
</reference>
<dbReference type="EMBL" id="AP027266">
    <property type="protein sequence ID" value="BDW86369.1"/>
    <property type="molecule type" value="Genomic_DNA"/>
</dbReference>
<keyword evidence="2" id="KW-0012">Acyltransferase</keyword>
<dbReference type="Gene3D" id="3.50.30.40">
    <property type="entry name" value="Ribonuclease E inhibitor RraA/RraA-like"/>
    <property type="match status" value="1"/>
</dbReference>
<keyword evidence="3" id="KW-1185">Reference proteome</keyword>
<organism evidence="2 3">
    <name type="scientific">Roseicyclus marinus</name>
    <dbReference type="NCBI Taxonomy" id="2161673"/>
    <lineage>
        <taxon>Bacteria</taxon>
        <taxon>Pseudomonadati</taxon>
        <taxon>Pseudomonadota</taxon>
        <taxon>Alphaproteobacteria</taxon>
        <taxon>Rhodobacterales</taxon>
        <taxon>Roseobacteraceae</taxon>
        <taxon>Roseicyclus</taxon>
    </lineage>
</organism>
<dbReference type="GO" id="GO:0046872">
    <property type="term" value="F:metal ion binding"/>
    <property type="evidence" value="ECO:0007669"/>
    <property type="project" value="UniProtKB-KW"/>
</dbReference>
<dbReference type="AlphaFoldDB" id="A0AA48KJP1"/>
<dbReference type="InterPro" id="IPR036704">
    <property type="entry name" value="RraA/RraA-like_sf"/>
</dbReference>
<sequence length="234" mass="24948">MTPTMTPDLLDLLSRVDTPTVCNAIEVAQGKRGFAAFTRGTMLCSEPGRAIVGHAVTAQIAALAPPTEPPEIIRARRMAYYKAMHDGPKPSVAVVEDLDYPQCIGAYWGEVNTTIHKGFGMSGALTNGVMRDLGDLPDGFPVVAGSIGPSHGFVHVRSLGEPVTIFGLTIAQGDLIHADRHGALVIPPEVVPQLAGAIRKLLETERLILDPARQPGFDFAAFEAAWAAFEKART</sequence>
<dbReference type="Pfam" id="PF03737">
    <property type="entry name" value="RraA-like"/>
    <property type="match status" value="1"/>
</dbReference>
<dbReference type="Proteomes" id="UP001337723">
    <property type="component" value="Chromosome"/>
</dbReference>
<dbReference type="GO" id="GO:0016746">
    <property type="term" value="F:acyltransferase activity"/>
    <property type="evidence" value="ECO:0007669"/>
    <property type="project" value="UniProtKB-KW"/>
</dbReference>
<accession>A0AA48KJP1</accession>
<comment type="cofactor">
    <cofactor evidence="1">
        <name>Mg(2+)</name>
        <dbReference type="ChEBI" id="CHEBI:18420"/>
    </cofactor>
</comment>